<reference evidence="12 17" key="3">
    <citation type="submission" date="2017-06" db="EMBL/GenBank/DDBJ databases">
        <title>Draft genome sequence of Fusobacterium nucleatum subsp. polymorphum KCOM 1271 (=ChDC F305).</title>
        <authorList>
            <person name="Kook J.-K."/>
            <person name="Park S.-N."/>
            <person name="Lim Y.K."/>
            <person name="Roh H."/>
        </authorList>
    </citation>
    <scope>NUCLEOTIDE SEQUENCE [LARGE SCALE GENOMIC DNA]</scope>
    <source>
        <strain evidence="12">KCOM 1271</strain>
        <strain evidence="17">KCOM 1271 (ChDC F305)</strain>
    </source>
</reference>
<gene>
    <name evidence="8 12" type="primary">murI</name>
    <name evidence="10" type="ORF">CBG50_03530</name>
    <name evidence="12" type="ORF">CBG54_03620</name>
    <name evidence="13" type="ORF">CBG56_00830</name>
    <name evidence="11" type="ORF">CBG61_01195</name>
    <name evidence="9" type="ORF">RO02_04900</name>
</gene>
<evidence type="ECO:0000313" key="13">
    <source>
        <dbReference type="EMBL" id="PHI17556.1"/>
    </source>
</evidence>
<evidence type="ECO:0000256" key="4">
    <source>
        <dbReference type="ARBA" id="ARBA00022984"/>
    </source>
</evidence>
<proteinExistence type="inferred from homology"/>
<evidence type="ECO:0000313" key="11">
    <source>
        <dbReference type="EMBL" id="ASG27686.1"/>
    </source>
</evidence>
<keyword evidence="3 8" id="KW-0133">Cell shape</keyword>
<evidence type="ECO:0000256" key="1">
    <source>
        <dbReference type="ARBA" id="ARBA00001602"/>
    </source>
</evidence>
<reference evidence="13 18" key="4">
    <citation type="submission" date="2017-06" db="EMBL/GenBank/DDBJ databases">
        <title>Draft genome sequence of Fusobacterium nucleatum subsp. polymorphum KCOM 1274 (=ChDC F309).</title>
        <authorList>
            <person name="Kook J.-K."/>
            <person name="Park S.-N."/>
            <person name="Lim Y.K."/>
            <person name="Roh H."/>
        </authorList>
    </citation>
    <scope>NUCLEOTIDE SEQUENCE [LARGE SCALE GENOMIC DNA]</scope>
    <source>
        <strain evidence="13">KCOM 1274</strain>
        <strain evidence="18">KCOM 1274 (ChDC F309)</strain>
    </source>
</reference>
<dbReference type="EMBL" id="CP013121">
    <property type="protein sequence ID" value="ALM93979.1"/>
    <property type="molecule type" value="Genomic_DNA"/>
</dbReference>
<evidence type="ECO:0000256" key="3">
    <source>
        <dbReference type="ARBA" id="ARBA00022960"/>
    </source>
</evidence>
<dbReference type="GO" id="GO:0008881">
    <property type="term" value="F:glutamate racemase activity"/>
    <property type="evidence" value="ECO:0007669"/>
    <property type="project" value="UniProtKB-UniRule"/>
</dbReference>
<evidence type="ECO:0000313" key="17">
    <source>
        <dbReference type="Proteomes" id="UP000224182"/>
    </source>
</evidence>
<dbReference type="Proteomes" id="UP000067061">
    <property type="component" value="Chromosome"/>
</dbReference>
<feature type="active site" description="Proton donor/acceptor" evidence="8">
    <location>
        <position position="76"/>
    </location>
</feature>
<reference evidence="10 15" key="2">
    <citation type="submission" date="2017-06" db="EMBL/GenBank/DDBJ databases">
        <title>Draft genome sequence of Fusobacterium nucleatum subsp. polymorphum KCOM 1260 (=ChDC F218).</title>
        <authorList>
            <person name="Kook J.-K."/>
            <person name="Park S.-N."/>
            <person name="Lim Y.K."/>
            <person name="Roh H."/>
        </authorList>
    </citation>
    <scope>NUCLEOTIDE SEQUENCE [LARGE SCALE GENOMIC DNA]</scope>
    <source>
        <strain evidence="10">KCOM 1260</strain>
        <strain evidence="15">KCOM 1260 (ChDC F218)</strain>
    </source>
</reference>
<accession>A0A0D6FZR4</accession>
<dbReference type="InterPro" id="IPR033134">
    <property type="entry name" value="Asp/Glu_racemase_AS_2"/>
</dbReference>
<dbReference type="GO" id="GO:0071555">
    <property type="term" value="P:cell wall organization"/>
    <property type="evidence" value="ECO:0007669"/>
    <property type="project" value="UniProtKB-KW"/>
</dbReference>
<dbReference type="RefSeq" id="WP_005896453.1">
    <property type="nucleotide sequence ID" value="NZ_CP013121.1"/>
</dbReference>
<organism evidence="12 17">
    <name type="scientific">Fusobacterium nucleatum subsp. polymorphum</name>
    <name type="common">Fusobacterium polymorphum</name>
    <dbReference type="NCBI Taxonomy" id="76857"/>
    <lineage>
        <taxon>Bacteria</taxon>
        <taxon>Fusobacteriati</taxon>
        <taxon>Fusobacteriota</taxon>
        <taxon>Fusobacteriia</taxon>
        <taxon>Fusobacteriales</taxon>
        <taxon>Fusobacteriaceae</taxon>
        <taxon>Fusobacterium</taxon>
    </lineage>
</organism>
<evidence type="ECO:0000256" key="2">
    <source>
        <dbReference type="ARBA" id="ARBA00013090"/>
    </source>
</evidence>
<dbReference type="HAMAP" id="MF_00258">
    <property type="entry name" value="Glu_racemase"/>
    <property type="match status" value="1"/>
</dbReference>
<name>A0A0D6FZR4_FUSNP</name>
<comment type="function">
    <text evidence="8">Provides the (R)-glutamate required for cell wall biosynthesis.</text>
</comment>
<dbReference type="FunFam" id="3.40.50.1860:FF:000002">
    <property type="entry name" value="Glutamate racemase"/>
    <property type="match status" value="1"/>
</dbReference>
<evidence type="ECO:0000256" key="6">
    <source>
        <dbReference type="ARBA" id="ARBA00023316"/>
    </source>
</evidence>
<dbReference type="SUPFAM" id="SSF53681">
    <property type="entry name" value="Aspartate/glutamate racemase"/>
    <property type="match status" value="2"/>
</dbReference>
<sequence>MAEKTQKIGIFDSGLGGTTVLKEMIKSLPNEDYIYYGDNGNFPYGSGKTKNELQKLTERILDFFVKNNCKLVIVACNTASTAAIDYLREKFSLPIIGIVEAGVKIASKTTKNKNIAVISTKFTAESHGYKNKAKMLDSELNVKEIACIEFAQMIESGWDTFDNRKELLNKYLSEIPKNTDTLVLGCTHYPLIRKDIEKNIKIKVVDPAVEIVERATQTLTTLNLLNDKKEKGKVIFFVTGETYHFKPTAEKFLGKEIEIYRIPK</sequence>
<protein>
    <recommendedName>
        <fullName evidence="7 8">Glutamate racemase</fullName>
        <ecNumber evidence="2 8">5.1.1.3</ecNumber>
    </recommendedName>
</protein>
<dbReference type="AlphaFoldDB" id="A0A0D6FZR4"/>
<evidence type="ECO:0000313" key="10">
    <source>
        <dbReference type="EMBL" id="ASC02450.1"/>
    </source>
</evidence>
<feature type="binding site" evidence="8">
    <location>
        <begin position="44"/>
        <end position="45"/>
    </location>
    <ligand>
        <name>substrate</name>
    </ligand>
</feature>
<dbReference type="EMBL" id="NIRN01000001">
    <property type="protein sequence ID" value="PHI06182.1"/>
    <property type="molecule type" value="Genomic_DNA"/>
</dbReference>
<evidence type="ECO:0000313" key="18">
    <source>
        <dbReference type="Proteomes" id="UP000224507"/>
    </source>
</evidence>
<dbReference type="NCBIfam" id="TIGR00067">
    <property type="entry name" value="glut_race"/>
    <property type="match status" value="1"/>
</dbReference>
<evidence type="ECO:0000313" key="9">
    <source>
        <dbReference type="EMBL" id="ALM93979.1"/>
    </source>
</evidence>
<dbReference type="GO" id="GO:0009252">
    <property type="term" value="P:peptidoglycan biosynthetic process"/>
    <property type="evidence" value="ECO:0007669"/>
    <property type="project" value="UniProtKB-UniRule"/>
</dbReference>
<feature type="binding site" evidence="8">
    <location>
        <begin position="12"/>
        <end position="13"/>
    </location>
    <ligand>
        <name>substrate</name>
    </ligand>
</feature>
<keyword evidence="6 8" id="KW-0961">Cell wall biogenesis/degradation</keyword>
<evidence type="ECO:0000313" key="14">
    <source>
        <dbReference type="Proteomes" id="UP000067061"/>
    </source>
</evidence>
<evidence type="ECO:0000313" key="15">
    <source>
        <dbReference type="Proteomes" id="UP000196759"/>
    </source>
</evidence>
<keyword evidence="15" id="KW-1185">Reference proteome</keyword>
<feature type="binding site" evidence="8">
    <location>
        <begin position="187"/>
        <end position="188"/>
    </location>
    <ligand>
        <name>substrate</name>
    </ligand>
</feature>
<dbReference type="Proteomes" id="UP000224507">
    <property type="component" value="Unassembled WGS sequence"/>
</dbReference>
<comment type="similarity">
    <text evidence="8">Belongs to the aspartate/glutamate racemases family.</text>
</comment>
<dbReference type="EMBL" id="CP021934">
    <property type="protein sequence ID" value="ASC02450.1"/>
    <property type="molecule type" value="Genomic_DNA"/>
</dbReference>
<keyword evidence="5 8" id="KW-0413">Isomerase</keyword>
<evidence type="ECO:0000256" key="7">
    <source>
        <dbReference type="ARBA" id="ARBA00070053"/>
    </source>
</evidence>
<dbReference type="EMBL" id="CP022123">
    <property type="protein sequence ID" value="ASG27686.1"/>
    <property type="molecule type" value="Genomic_DNA"/>
</dbReference>
<evidence type="ECO:0000256" key="5">
    <source>
        <dbReference type="ARBA" id="ARBA00023235"/>
    </source>
</evidence>
<comment type="pathway">
    <text evidence="8">Cell wall biogenesis; peptidoglycan biosynthesis.</text>
</comment>
<dbReference type="Proteomes" id="UP000224182">
    <property type="component" value="Unassembled WGS sequence"/>
</dbReference>
<dbReference type="EMBL" id="NIRO01000001">
    <property type="protein sequence ID" value="PHI17556.1"/>
    <property type="molecule type" value="Genomic_DNA"/>
</dbReference>
<evidence type="ECO:0000313" key="12">
    <source>
        <dbReference type="EMBL" id="PHI06182.1"/>
    </source>
</evidence>
<dbReference type="InterPro" id="IPR018187">
    <property type="entry name" value="Asp/Glu_racemase_AS_1"/>
</dbReference>
<dbReference type="Pfam" id="PF01177">
    <property type="entry name" value="Asp_Glu_race"/>
    <property type="match status" value="1"/>
</dbReference>
<dbReference type="InterPro" id="IPR015942">
    <property type="entry name" value="Asp/Glu/hydantoin_racemase"/>
</dbReference>
<dbReference type="Gene3D" id="3.40.50.1860">
    <property type="match status" value="2"/>
</dbReference>
<dbReference type="InterPro" id="IPR001920">
    <property type="entry name" value="Asp/Glu_race"/>
</dbReference>
<dbReference type="PROSITE" id="PS00924">
    <property type="entry name" value="ASP_GLU_RACEMASE_2"/>
    <property type="match status" value="1"/>
</dbReference>
<dbReference type="GO" id="GO:0008360">
    <property type="term" value="P:regulation of cell shape"/>
    <property type="evidence" value="ECO:0007669"/>
    <property type="project" value="UniProtKB-KW"/>
</dbReference>
<reference evidence="9 14" key="1">
    <citation type="submission" date="2015-11" db="EMBL/GenBank/DDBJ databases">
        <authorList>
            <person name="Kook J.-K."/>
            <person name="Park S.-N."/>
            <person name="Lim Y.K."/>
            <person name="Jo E."/>
        </authorList>
    </citation>
    <scope>NUCLEOTIDE SEQUENCE [LARGE SCALE GENOMIC DNA]</scope>
    <source>
        <strain evidence="9 14">ChDC F306</strain>
    </source>
</reference>
<dbReference type="GeneID" id="45634821"/>
<dbReference type="UniPathway" id="UPA00219"/>
<keyword evidence="4 8" id="KW-0573">Peptidoglycan synthesis</keyword>
<evidence type="ECO:0000313" key="16">
    <source>
        <dbReference type="Proteomes" id="UP000197638"/>
    </source>
</evidence>
<dbReference type="PANTHER" id="PTHR21198:SF2">
    <property type="entry name" value="GLUTAMATE RACEMASE"/>
    <property type="match status" value="1"/>
</dbReference>
<dbReference type="Proteomes" id="UP000196759">
    <property type="component" value="Chromosome"/>
</dbReference>
<comment type="catalytic activity">
    <reaction evidence="1 8">
        <text>L-glutamate = D-glutamate</text>
        <dbReference type="Rhea" id="RHEA:12813"/>
        <dbReference type="ChEBI" id="CHEBI:29985"/>
        <dbReference type="ChEBI" id="CHEBI:29986"/>
        <dbReference type="EC" id="5.1.1.3"/>
    </reaction>
</comment>
<feature type="active site" description="Proton donor/acceptor" evidence="8">
    <location>
        <position position="186"/>
    </location>
</feature>
<dbReference type="EC" id="5.1.1.3" evidence="2 8"/>
<dbReference type="InterPro" id="IPR004391">
    <property type="entry name" value="Glu_race"/>
</dbReference>
<dbReference type="PROSITE" id="PS00923">
    <property type="entry name" value="ASP_GLU_RACEMASE_1"/>
    <property type="match status" value="1"/>
</dbReference>
<dbReference type="KEGG" id="fpol:ERS445057_01034"/>
<reference evidence="11 16" key="5">
    <citation type="submission" date="2017-06" db="EMBL/GenBank/DDBJ databases">
        <title>Genome sequencing of Fusobacterium nucleatum subsp. polymorphum KCOM 1275 (=ChDC F310).</title>
        <authorList>
            <person name="Kook J.-K."/>
            <person name="Park S.-N."/>
            <person name="Lim Y.K."/>
            <person name="Roh H."/>
        </authorList>
    </citation>
    <scope>NUCLEOTIDE SEQUENCE [LARGE SCALE GENOMIC DNA]</scope>
    <source>
        <strain evidence="11 16">KCOM 1275</strain>
    </source>
</reference>
<dbReference type="Proteomes" id="UP000197638">
    <property type="component" value="Chromosome"/>
</dbReference>
<feature type="binding site" evidence="8">
    <location>
        <begin position="77"/>
        <end position="78"/>
    </location>
    <ligand>
        <name>substrate</name>
    </ligand>
</feature>
<evidence type="ECO:0000256" key="8">
    <source>
        <dbReference type="HAMAP-Rule" id="MF_00258"/>
    </source>
</evidence>
<dbReference type="PANTHER" id="PTHR21198">
    <property type="entry name" value="GLUTAMATE RACEMASE"/>
    <property type="match status" value="1"/>
</dbReference>